<dbReference type="InterPro" id="IPR003593">
    <property type="entry name" value="AAA+_ATPase"/>
</dbReference>
<evidence type="ECO:0000313" key="4">
    <source>
        <dbReference type="EMBL" id="MBR0669062.1"/>
    </source>
</evidence>
<dbReference type="PROSITE" id="PS50893">
    <property type="entry name" value="ABC_TRANSPORTER_2"/>
    <property type="match status" value="1"/>
</dbReference>
<dbReference type="SMART" id="SM00382">
    <property type="entry name" value="AAA"/>
    <property type="match status" value="1"/>
</dbReference>
<sequence>MERSGPVVRFDAVGLAYPAPGGGLGAEVLRGVSLALDDGSFTWLLGPSGAGKTSLLRLMHAALRPTRGAVEVLGVGTGAAPRRTLPELRRRIGVVHQDLRLLPHLSIFDNVALPLRLGRRPESVIAEDVAEILRWIGLDHRAHARPEELSGGEQQRAAIARAVVCRPTLLLADEPTGNVDASQARRLLALFAEMNRLGTTIVIATHSEDLVQRFPAPAMRLERGRIRGHDEG</sequence>
<keyword evidence="2 4" id="KW-0067">ATP-binding</keyword>
<name>A0ABS5F920_9PROT</name>
<dbReference type="InterPro" id="IPR027417">
    <property type="entry name" value="P-loop_NTPase"/>
</dbReference>
<proteinExistence type="predicted"/>
<dbReference type="EMBL" id="JAAGBB010000080">
    <property type="protein sequence ID" value="MBR0669062.1"/>
    <property type="molecule type" value="Genomic_DNA"/>
</dbReference>
<dbReference type="PANTHER" id="PTHR24220">
    <property type="entry name" value="IMPORT ATP-BINDING PROTEIN"/>
    <property type="match status" value="1"/>
</dbReference>
<gene>
    <name evidence="4" type="ORF">GXW71_32230</name>
</gene>
<dbReference type="InterPro" id="IPR015854">
    <property type="entry name" value="ABC_transpr_LolD-like"/>
</dbReference>
<accession>A0ABS5F920</accession>
<dbReference type="InterPro" id="IPR017871">
    <property type="entry name" value="ABC_transporter-like_CS"/>
</dbReference>
<dbReference type="InterPro" id="IPR003439">
    <property type="entry name" value="ABC_transporter-like_ATP-bd"/>
</dbReference>
<dbReference type="GO" id="GO:0005524">
    <property type="term" value="F:ATP binding"/>
    <property type="evidence" value="ECO:0007669"/>
    <property type="project" value="UniProtKB-KW"/>
</dbReference>
<reference evidence="5" key="1">
    <citation type="journal article" date="2021" name="Syst. Appl. Microbiol.">
        <title>Roseomonas hellenica sp. nov., isolated from roots of wild-growing Alkanna tinctoria.</title>
        <authorList>
            <person name="Rat A."/>
            <person name="Naranjo H.D."/>
            <person name="Lebbe L."/>
            <person name="Cnockaert M."/>
            <person name="Krigas N."/>
            <person name="Grigoriadou K."/>
            <person name="Maloupa E."/>
            <person name="Willems A."/>
        </authorList>
    </citation>
    <scope>NUCLEOTIDE SEQUENCE [LARGE SCALE GENOMIC DNA]</scope>
    <source>
        <strain evidence="5">LMG 31523</strain>
    </source>
</reference>
<dbReference type="PROSITE" id="PS00211">
    <property type="entry name" value="ABC_TRANSPORTER_1"/>
    <property type="match status" value="1"/>
</dbReference>
<dbReference type="Pfam" id="PF00005">
    <property type="entry name" value="ABC_tran"/>
    <property type="match status" value="1"/>
</dbReference>
<keyword evidence="1" id="KW-0547">Nucleotide-binding</keyword>
<feature type="domain" description="ABC transporter" evidence="3">
    <location>
        <begin position="8"/>
        <end position="232"/>
    </location>
</feature>
<dbReference type="SUPFAM" id="SSF52540">
    <property type="entry name" value="P-loop containing nucleoside triphosphate hydrolases"/>
    <property type="match status" value="1"/>
</dbReference>
<evidence type="ECO:0000256" key="1">
    <source>
        <dbReference type="ARBA" id="ARBA00022741"/>
    </source>
</evidence>
<dbReference type="Gene3D" id="3.40.50.300">
    <property type="entry name" value="P-loop containing nucleotide triphosphate hydrolases"/>
    <property type="match status" value="1"/>
</dbReference>
<organism evidence="4 5">
    <name type="scientific">Plastoroseomonas hellenica</name>
    <dbReference type="NCBI Taxonomy" id="2687306"/>
    <lineage>
        <taxon>Bacteria</taxon>
        <taxon>Pseudomonadati</taxon>
        <taxon>Pseudomonadota</taxon>
        <taxon>Alphaproteobacteria</taxon>
        <taxon>Acetobacterales</taxon>
        <taxon>Acetobacteraceae</taxon>
        <taxon>Plastoroseomonas</taxon>
    </lineage>
</organism>
<evidence type="ECO:0000256" key="2">
    <source>
        <dbReference type="ARBA" id="ARBA00022840"/>
    </source>
</evidence>
<keyword evidence="5" id="KW-1185">Reference proteome</keyword>
<dbReference type="Proteomes" id="UP001196870">
    <property type="component" value="Unassembled WGS sequence"/>
</dbReference>
<comment type="caution">
    <text evidence="4">The sequence shown here is derived from an EMBL/GenBank/DDBJ whole genome shotgun (WGS) entry which is preliminary data.</text>
</comment>
<protein>
    <submittedName>
        <fullName evidence="4">ATP-binding cassette domain-containing protein</fullName>
    </submittedName>
</protein>
<evidence type="ECO:0000259" key="3">
    <source>
        <dbReference type="PROSITE" id="PS50893"/>
    </source>
</evidence>
<dbReference type="RefSeq" id="WP_246527085.1">
    <property type="nucleotide sequence ID" value="NZ_JAAGBB010000080.1"/>
</dbReference>
<evidence type="ECO:0000313" key="5">
    <source>
        <dbReference type="Proteomes" id="UP001196870"/>
    </source>
</evidence>
<dbReference type="PANTHER" id="PTHR24220:SF470">
    <property type="entry name" value="CELL DIVISION ATP-BINDING PROTEIN FTSE"/>
    <property type="match status" value="1"/>
</dbReference>